<reference evidence="5 6" key="1">
    <citation type="submission" date="2021-03" db="EMBL/GenBank/DDBJ databases">
        <authorList>
            <person name="So Y."/>
        </authorList>
    </citation>
    <scope>NUCLEOTIDE SEQUENCE [LARGE SCALE GENOMIC DNA]</scope>
    <source>
        <strain evidence="5 6">PWR1</strain>
    </source>
</reference>
<dbReference type="InterPro" id="IPR028082">
    <property type="entry name" value="Peripla_BP_I"/>
</dbReference>
<keyword evidence="2" id="KW-0732">Signal</keyword>
<dbReference type="EMBL" id="JAGIYZ010000002">
    <property type="protein sequence ID" value="MBP0462990.1"/>
    <property type="molecule type" value="Genomic_DNA"/>
</dbReference>
<dbReference type="PROSITE" id="PS51318">
    <property type="entry name" value="TAT"/>
    <property type="match status" value="1"/>
</dbReference>
<sequence length="414" mass="44579">MIETNRRSFIAGAVALPLAGGLVAPRGARAQAANTIKVGVLTDLSGTFRDLNGPNTIAATRLAIQEFSNRGFNVEIVTADHQNRPDVGVNLARQWFDRDNVDVVTSLASSAVALAISELAREKNKVAIATSTATSDLTGRACNANTIQWVYDTYMLAKVAGLAMVRAGGDTWFFLTADYAFGHALERDTANFVRQAGGRVLGQVRTPFPGTTDFSSFLLQAQASRAKVIGLANAGSDTVNSIKQAAEFGLTRRGIKIASLLMFITDVHALGLQAAQGLVCANTFYWDANDKTRDLTRRIRAIAGGDIPVAMSHAGDYSGTLHYLKAVADMGVAAAKADGRAVVARMKAMPTEDDAFGRGTIREDGRKMHPAYLYEVKRPEESRYQHDYYKLLQTVTAEEAFRPLAEGGCPLVRS</sequence>
<evidence type="ECO:0000256" key="3">
    <source>
        <dbReference type="ARBA" id="ARBA00022970"/>
    </source>
</evidence>
<evidence type="ECO:0000256" key="2">
    <source>
        <dbReference type="ARBA" id="ARBA00022729"/>
    </source>
</evidence>
<dbReference type="Pfam" id="PF13458">
    <property type="entry name" value="Peripla_BP_6"/>
    <property type="match status" value="1"/>
</dbReference>
<dbReference type="CDD" id="cd06327">
    <property type="entry name" value="PBP1_SBP-like"/>
    <property type="match status" value="1"/>
</dbReference>
<organism evidence="5 6">
    <name type="scientific">Roseomonas nitratireducens</name>
    <dbReference type="NCBI Taxonomy" id="2820810"/>
    <lineage>
        <taxon>Bacteria</taxon>
        <taxon>Pseudomonadati</taxon>
        <taxon>Pseudomonadota</taxon>
        <taxon>Alphaproteobacteria</taxon>
        <taxon>Acetobacterales</taxon>
        <taxon>Roseomonadaceae</taxon>
        <taxon>Roseomonas</taxon>
    </lineage>
</organism>
<dbReference type="PANTHER" id="PTHR30483:SF6">
    <property type="entry name" value="PERIPLASMIC BINDING PROTEIN OF ABC TRANSPORTER FOR NATURAL AMINO ACIDS"/>
    <property type="match status" value="1"/>
</dbReference>
<evidence type="ECO:0000313" key="5">
    <source>
        <dbReference type="EMBL" id="MBP0462990.1"/>
    </source>
</evidence>
<name>A0ABS4ANR0_9PROT</name>
<evidence type="ECO:0000256" key="1">
    <source>
        <dbReference type="ARBA" id="ARBA00010062"/>
    </source>
</evidence>
<keyword evidence="3" id="KW-0813">Transport</keyword>
<comment type="similarity">
    <text evidence="1">Belongs to the leucine-binding protein family.</text>
</comment>
<evidence type="ECO:0000259" key="4">
    <source>
        <dbReference type="Pfam" id="PF13458"/>
    </source>
</evidence>
<accession>A0ABS4ANR0</accession>
<dbReference type="InterPro" id="IPR006311">
    <property type="entry name" value="TAT_signal"/>
</dbReference>
<keyword evidence="6" id="KW-1185">Reference proteome</keyword>
<protein>
    <submittedName>
        <fullName evidence="5">ABC transporter substrate-binding protein</fullName>
    </submittedName>
</protein>
<dbReference type="PANTHER" id="PTHR30483">
    <property type="entry name" value="LEUCINE-SPECIFIC-BINDING PROTEIN"/>
    <property type="match status" value="1"/>
</dbReference>
<dbReference type="InterPro" id="IPR028081">
    <property type="entry name" value="Leu-bd"/>
</dbReference>
<dbReference type="SUPFAM" id="SSF53822">
    <property type="entry name" value="Periplasmic binding protein-like I"/>
    <property type="match status" value="1"/>
</dbReference>
<dbReference type="InterPro" id="IPR051010">
    <property type="entry name" value="BCAA_transport"/>
</dbReference>
<dbReference type="Proteomes" id="UP000680815">
    <property type="component" value="Unassembled WGS sequence"/>
</dbReference>
<dbReference type="Gene3D" id="3.40.50.2300">
    <property type="match status" value="2"/>
</dbReference>
<keyword evidence="3" id="KW-0029">Amino-acid transport</keyword>
<comment type="caution">
    <text evidence="5">The sequence shown here is derived from an EMBL/GenBank/DDBJ whole genome shotgun (WGS) entry which is preliminary data.</text>
</comment>
<feature type="domain" description="Leucine-binding protein" evidence="4">
    <location>
        <begin position="35"/>
        <end position="377"/>
    </location>
</feature>
<evidence type="ECO:0000313" key="6">
    <source>
        <dbReference type="Proteomes" id="UP000680815"/>
    </source>
</evidence>
<dbReference type="RefSeq" id="WP_209350374.1">
    <property type="nucleotide sequence ID" value="NZ_JAGIYZ010000002.1"/>
</dbReference>
<proteinExistence type="inferred from homology"/>
<gene>
    <name evidence="5" type="ORF">J5Y09_03625</name>
</gene>